<dbReference type="AlphaFoldDB" id="B8CL38"/>
<sequence length="286" mass="34135">MIGYKFESNKGICFRDNQKGLFPLSPPLKQADLKPCEAYEILKASDCYFIRWDKNFDRTENQCWWHIIKDNFEPVENLPKKTRYMVKKASSTYFVQLIDKEVILNFGYDIYISAYSRYKTHERIFTKSEFLLSINSLPDNTDFFGVFENDTNQMVAFSENYIERNVCFYVTMWSTPDSMKKFSSYLLFHEMEKHYLYDLKFKYISDGTRSISHDTNIHQFLMSKFNFRKAYADLNLVYKPWFGAIVSLLYPFKWMIDNSGISILKKLSILLLQEEIRRKSMKGENL</sequence>
<organism evidence="1 2">
    <name type="scientific">Shewanella piezotolerans (strain WP3 / JCM 13877)</name>
    <dbReference type="NCBI Taxonomy" id="225849"/>
    <lineage>
        <taxon>Bacteria</taxon>
        <taxon>Pseudomonadati</taxon>
        <taxon>Pseudomonadota</taxon>
        <taxon>Gammaproteobacteria</taxon>
        <taxon>Alteromonadales</taxon>
        <taxon>Shewanellaceae</taxon>
        <taxon>Shewanella</taxon>
    </lineage>
</organism>
<dbReference type="SUPFAM" id="SSF55729">
    <property type="entry name" value="Acyl-CoA N-acyltransferases (Nat)"/>
    <property type="match status" value="1"/>
</dbReference>
<accession>B8CL38</accession>
<dbReference type="HOGENOM" id="CLU_972849_0_0_6"/>
<dbReference type="EMBL" id="CP000472">
    <property type="protein sequence ID" value="ACJ28364.1"/>
    <property type="molecule type" value="Genomic_DNA"/>
</dbReference>
<evidence type="ECO:0000313" key="2">
    <source>
        <dbReference type="Proteomes" id="UP000000753"/>
    </source>
</evidence>
<dbReference type="OrthoDB" id="1099805at2"/>
<dbReference type="KEGG" id="swp:swp_1582"/>
<dbReference type="eggNOG" id="ENOG50342N8">
    <property type="taxonomic scope" value="Bacteria"/>
</dbReference>
<proteinExistence type="predicted"/>
<dbReference type="RefSeq" id="WP_020911742.1">
    <property type="nucleotide sequence ID" value="NC_011566.1"/>
</dbReference>
<gene>
    <name evidence="1" type="ordered locus">swp_1582</name>
</gene>
<keyword evidence="2" id="KW-1185">Reference proteome</keyword>
<reference evidence="1 2" key="1">
    <citation type="journal article" date="2008" name="PLoS ONE">
        <title>Environmental adaptation: genomic analysis of the piezotolerant and psychrotolerant deep-sea iron reducing bacterium Shewanella piezotolerans WP3.</title>
        <authorList>
            <person name="Wang F."/>
            <person name="Wang J."/>
            <person name="Jian H."/>
            <person name="Zhang B."/>
            <person name="Li S."/>
            <person name="Wang F."/>
            <person name="Zeng X."/>
            <person name="Gao L."/>
            <person name="Bartlett D.H."/>
            <person name="Yu J."/>
            <person name="Hu S."/>
            <person name="Xiao X."/>
        </authorList>
    </citation>
    <scope>NUCLEOTIDE SEQUENCE [LARGE SCALE GENOMIC DNA]</scope>
    <source>
        <strain evidence="2">WP3 / JCM 13877</strain>
    </source>
</reference>
<evidence type="ECO:0000313" key="1">
    <source>
        <dbReference type="EMBL" id="ACJ28364.1"/>
    </source>
</evidence>
<dbReference type="InterPro" id="IPR016181">
    <property type="entry name" value="Acyl_CoA_acyltransferase"/>
</dbReference>
<protein>
    <submittedName>
        <fullName evidence="1">Uncharacterized protein</fullName>
    </submittedName>
</protein>
<name>B8CL38_SHEPW</name>
<dbReference type="STRING" id="225849.swp_1582"/>
<dbReference type="Proteomes" id="UP000000753">
    <property type="component" value="Chromosome"/>
</dbReference>